<feature type="compositionally biased region" description="Acidic residues" evidence="5">
    <location>
        <begin position="519"/>
        <end position="529"/>
    </location>
</feature>
<dbReference type="InterPro" id="IPR013519">
    <property type="entry name" value="Int_alpha_beta-p"/>
</dbReference>
<name>A0A934VP72_9BACT</name>
<dbReference type="SUPFAM" id="SSF49785">
    <property type="entry name" value="Galactose-binding domain-like"/>
    <property type="match status" value="1"/>
</dbReference>
<dbReference type="EMBL" id="JAENIL010000014">
    <property type="protein sequence ID" value="MBK1876982.1"/>
    <property type="molecule type" value="Genomic_DNA"/>
</dbReference>
<dbReference type="InterPro" id="IPR008979">
    <property type="entry name" value="Galactose-bd-like_sf"/>
</dbReference>
<evidence type="ECO:0000256" key="4">
    <source>
        <dbReference type="ARBA" id="ARBA00023180"/>
    </source>
</evidence>
<organism evidence="7 8">
    <name type="scientific">Pelagicoccus mobilis</name>
    <dbReference type="NCBI Taxonomy" id="415221"/>
    <lineage>
        <taxon>Bacteria</taxon>
        <taxon>Pseudomonadati</taxon>
        <taxon>Verrucomicrobiota</taxon>
        <taxon>Opitutia</taxon>
        <taxon>Puniceicoccales</taxon>
        <taxon>Pelagicoccaceae</taxon>
        <taxon>Pelagicoccus</taxon>
    </lineage>
</organism>
<keyword evidence="2" id="KW-0677">Repeat</keyword>
<gene>
    <name evidence="7" type="ORF">JIN87_08890</name>
</gene>
<dbReference type="RefSeq" id="WP_200355199.1">
    <property type="nucleotide sequence ID" value="NZ_JAENIL010000014.1"/>
</dbReference>
<proteinExistence type="predicted"/>
<evidence type="ECO:0000256" key="2">
    <source>
        <dbReference type="ARBA" id="ARBA00022737"/>
    </source>
</evidence>
<dbReference type="InterPro" id="IPR028994">
    <property type="entry name" value="Integrin_alpha_N"/>
</dbReference>
<dbReference type="PROSITE" id="PS51470">
    <property type="entry name" value="FG_GAP"/>
    <property type="match status" value="1"/>
</dbReference>
<dbReference type="AlphaFoldDB" id="A0A934VP72"/>
<protein>
    <submittedName>
        <fullName evidence="7">Carbohydrate binding domain-containing protein</fullName>
    </submittedName>
</protein>
<comment type="caution">
    <text evidence="7">The sequence shown here is derived from an EMBL/GenBank/DDBJ whole genome shotgun (WGS) entry which is preliminary data.</text>
</comment>
<feature type="region of interest" description="Disordered" evidence="5">
    <location>
        <begin position="507"/>
        <end position="534"/>
    </location>
</feature>
<feature type="domain" description="CBM-cenC" evidence="6">
    <location>
        <begin position="533"/>
        <end position="665"/>
    </location>
</feature>
<evidence type="ECO:0000256" key="3">
    <source>
        <dbReference type="ARBA" id="ARBA00022801"/>
    </source>
</evidence>
<dbReference type="Gene3D" id="2.130.10.130">
    <property type="entry name" value="Integrin alpha, N-terminal"/>
    <property type="match status" value="1"/>
</dbReference>
<reference evidence="7" key="1">
    <citation type="submission" date="2021-01" db="EMBL/GenBank/DDBJ databases">
        <title>Modified the classification status of verrucomicrobia.</title>
        <authorList>
            <person name="Feng X."/>
        </authorList>
    </citation>
    <scope>NUCLEOTIDE SEQUENCE</scope>
    <source>
        <strain evidence="7">KCTC 13126</strain>
    </source>
</reference>
<accession>A0A934VP72</accession>
<dbReference type="Gene3D" id="2.60.120.260">
    <property type="entry name" value="Galactose-binding domain-like"/>
    <property type="match status" value="1"/>
</dbReference>
<keyword evidence="3" id="KW-0378">Hydrolase</keyword>
<evidence type="ECO:0000256" key="5">
    <source>
        <dbReference type="SAM" id="MobiDB-lite"/>
    </source>
</evidence>
<dbReference type="InterPro" id="IPR015915">
    <property type="entry name" value="Kelch-typ_b-propeller"/>
</dbReference>
<keyword evidence="1" id="KW-0732">Signal</keyword>
<dbReference type="SUPFAM" id="SSF82171">
    <property type="entry name" value="DPP6 N-terminal domain-like"/>
    <property type="match status" value="1"/>
</dbReference>
<sequence length="688" mass="73800">MNSESIPSGNAHILKRESPAFRFMRLSVSLIFICSTLFISELSQAVDFRLIGDIDGETFEEISGWSVSLNSDGMILAVGAPGKDASSRKSGQVRVYQYNLASATWTQLGSDIDGEAAFDRSGKSVFMCSDGRTLAVGAPFNDGNGLNSGQVRVYRYDDASADWSQLGNDIDGETVYDHSGWSVSLNADGTILAVGAPLNDGNGDNSGHVRVYRYDANTAAWTQLGDDIDGEAKLDHSGGSSDGSSGVIVSLSADGTILAVGAHFNDGNGDDSGHVRVYRYDTNTAAWSQLGDDIDGEDERDQSGRAISLSADGTILAVGAPRNDGNSTDSGHVRVYRYDAVSSAWNQLGDDIDGSEELDQSGGAIYLSADGTILAVGAPHNNSNGSDSGQVRIYRYDTVSSGWKQLGSDIDGETGNDHFGKTLSLSADGAILAVGAPFLDRNARDAGNARVYKLLNPSEASLIRIEKLETDVAILQQQMLTLLDFIDAFDEDLLIHVHDKSVPGKYTDVAETGFQGPDPDPDSGSDPDTDPTSNVVVNGEFDTILLPWRFWSDQPSNSATVSDYNGLSEVAIVTINQSGNNIQLYQPSIELEPNTDYILTFDAYSNTGHNVRLSVSRHDAPYTNYGLHRVDVDLGDETTGWQTYTVPFTTRNFVSPVSNGRLSFWFANDALPGDHYVFDNVKLALAAP</sequence>
<keyword evidence="4" id="KW-0325">Glycoprotein</keyword>
<dbReference type="InterPro" id="IPR013517">
    <property type="entry name" value="FG-GAP"/>
</dbReference>
<dbReference type="PANTHER" id="PTHR36220:SF1">
    <property type="entry name" value="GAMMA TUBULIN COMPLEX COMPONENT C-TERMINAL DOMAIN-CONTAINING PROTEIN"/>
    <property type="match status" value="1"/>
</dbReference>
<dbReference type="Proteomes" id="UP000617628">
    <property type="component" value="Unassembled WGS sequence"/>
</dbReference>
<dbReference type="PANTHER" id="PTHR36220">
    <property type="entry name" value="UNNAMED PRODUCT"/>
    <property type="match status" value="1"/>
</dbReference>
<evidence type="ECO:0000313" key="8">
    <source>
        <dbReference type="Proteomes" id="UP000617628"/>
    </source>
</evidence>
<dbReference type="Pfam" id="PF02018">
    <property type="entry name" value="CBM_4_9"/>
    <property type="match status" value="1"/>
</dbReference>
<dbReference type="InterPro" id="IPR003305">
    <property type="entry name" value="CenC_carb-bd"/>
</dbReference>
<dbReference type="GO" id="GO:0016798">
    <property type="term" value="F:hydrolase activity, acting on glycosyl bonds"/>
    <property type="evidence" value="ECO:0007669"/>
    <property type="project" value="InterPro"/>
</dbReference>
<dbReference type="Gene3D" id="2.120.10.80">
    <property type="entry name" value="Kelch-type beta propeller"/>
    <property type="match status" value="1"/>
</dbReference>
<evidence type="ECO:0000259" key="6">
    <source>
        <dbReference type="Pfam" id="PF02018"/>
    </source>
</evidence>
<dbReference type="Pfam" id="PF14312">
    <property type="entry name" value="FG-GAP_2"/>
    <property type="match status" value="1"/>
</dbReference>
<evidence type="ECO:0000313" key="7">
    <source>
        <dbReference type="EMBL" id="MBK1876982.1"/>
    </source>
</evidence>
<evidence type="ECO:0000256" key="1">
    <source>
        <dbReference type="ARBA" id="ARBA00022729"/>
    </source>
</evidence>
<keyword evidence="8" id="KW-1185">Reference proteome</keyword>